<dbReference type="OrthoDB" id="9808093at2"/>
<evidence type="ECO:0000256" key="4">
    <source>
        <dbReference type="PROSITE-ProRule" id="PRU00520"/>
    </source>
</evidence>
<evidence type="ECO:0000259" key="6">
    <source>
        <dbReference type="PROSITE" id="PS51160"/>
    </source>
</evidence>
<name>A0A5R8KGL5_9BACT</name>
<organism evidence="7 8">
    <name type="scientific">Phragmitibacter flavus</name>
    <dbReference type="NCBI Taxonomy" id="2576071"/>
    <lineage>
        <taxon>Bacteria</taxon>
        <taxon>Pseudomonadati</taxon>
        <taxon>Verrucomicrobiota</taxon>
        <taxon>Verrucomicrobiia</taxon>
        <taxon>Verrucomicrobiales</taxon>
        <taxon>Verrucomicrobiaceae</taxon>
        <taxon>Phragmitibacter</taxon>
    </lineage>
</organism>
<proteinExistence type="inferred from homology"/>
<dbReference type="InterPro" id="IPR036046">
    <property type="entry name" value="Acylphosphatase-like_dom_sf"/>
</dbReference>
<feature type="domain" description="Acylphosphatase-like" evidence="6">
    <location>
        <begin position="3"/>
        <end position="91"/>
    </location>
</feature>
<gene>
    <name evidence="7" type="ORF">FEM03_07845</name>
</gene>
<dbReference type="InterPro" id="IPR001792">
    <property type="entry name" value="Acylphosphatase-like_dom"/>
</dbReference>
<feature type="active site" evidence="4">
    <location>
        <position position="18"/>
    </location>
</feature>
<dbReference type="Gene3D" id="3.30.70.100">
    <property type="match status" value="1"/>
</dbReference>
<comment type="catalytic activity">
    <reaction evidence="3 4">
        <text>an acyl phosphate + H2O = a carboxylate + phosphate + H(+)</text>
        <dbReference type="Rhea" id="RHEA:14965"/>
        <dbReference type="ChEBI" id="CHEBI:15377"/>
        <dbReference type="ChEBI" id="CHEBI:15378"/>
        <dbReference type="ChEBI" id="CHEBI:29067"/>
        <dbReference type="ChEBI" id="CHEBI:43474"/>
        <dbReference type="ChEBI" id="CHEBI:59918"/>
        <dbReference type="EC" id="3.6.1.7"/>
    </reaction>
</comment>
<dbReference type="Proteomes" id="UP000306196">
    <property type="component" value="Unassembled WGS sequence"/>
</dbReference>
<accession>A0A5R8KGL5</accession>
<comment type="similarity">
    <text evidence="1 5">Belongs to the acylphosphatase family.</text>
</comment>
<sequence>MPAKKAIFNGHVQGVGFRYTVKRIASGYEVVGTVRNLEDGRVEVQAHSHDPAEVDAFIEDIKTSCLGGNIKDAEIHDISDLADVKGFSIIE</sequence>
<dbReference type="EC" id="3.6.1.7" evidence="2 4"/>
<dbReference type="PANTHER" id="PTHR47268">
    <property type="entry name" value="ACYLPHOSPHATASE"/>
    <property type="match status" value="1"/>
</dbReference>
<dbReference type="EMBL" id="VAUV01000005">
    <property type="protein sequence ID" value="TLD71430.1"/>
    <property type="molecule type" value="Genomic_DNA"/>
</dbReference>
<reference evidence="7 8" key="1">
    <citation type="submission" date="2019-05" db="EMBL/GenBank/DDBJ databases">
        <title>Verrucobacter flavum gen. nov., sp. nov. a new member of the family Verrucomicrobiaceae.</title>
        <authorList>
            <person name="Szuroczki S."/>
            <person name="Abbaszade G."/>
            <person name="Szabo A."/>
            <person name="Felfoldi T."/>
            <person name="Schumann P."/>
            <person name="Boka K."/>
            <person name="Keki Z."/>
            <person name="Toumi M."/>
            <person name="Toth E."/>
        </authorList>
    </citation>
    <scope>NUCLEOTIDE SEQUENCE [LARGE SCALE GENOMIC DNA]</scope>
    <source>
        <strain evidence="7 8">MG-N-17</strain>
    </source>
</reference>
<protein>
    <recommendedName>
        <fullName evidence="2 4">acylphosphatase</fullName>
        <ecNumber evidence="2 4">3.6.1.7</ecNumber>
    </recommendedName>
</protein>
<feature type="active site" evidence="4">
    <location>
        <position position="36"/>
    </location>
</feature>
<dbReference type="RefSeq" id="WP_138085643.1">
    <property type="nucleotide sequence ID" value="NZ_VAUV01000005.1"/>
</dbReference>
<evidence type="ECO:0000313" key="7">
    <source>
        <dbReference type="EMBL" id="TLD71430.1"/>
    </source>
</evidence>
<dbReference type="Pfam" id="PF00708">
    <property type="entry name" value="Acylphosphatase"/>
    <property type="match status" value="1"/>
</dbReference>
<keyword evidence="8" id="KW-1185">Reference proteome</keyword>
<dbReference type="AlphaFoldDB" id="A0A5R8KGL5"/>
<dbReference type="InterPro" id="IPR020456">
    <property type="entry name" value="Acylphosphatase"/>
</dbReference>
<evidence type="ECO:0000256" key="5">
    <source>
        <dbReference type="RuleBase" id="RU004168"/>
    </source>
</evidence>
<dbReference type="PROSITE" id="PS51160">
    <property type="entry name" value="ACYLPHOSPHATASE_3"/>
    <property type="match status" value="1"/>
</dbReference>
<dbReference type="PANTHER" id="PTHR47268:SF4">
    <property type="entry name" value="ACYLPHOSPHATASE"/>
    <property type="match status" value="1"/>
</dbReference>
<dbReference type="SUPFAM" id="SSF54975">
    <property type="entry name" value="Acylphosphatase/BLUF domain-like"/>
    <property type="match status" value="1"/>
</dbReference>
<keyword evidence="4" id="KW-0378">Hydrolase</keyword>
<comment type="caution">
    <text evidence="7">The sequence shown here is derived from an EMBL/GenBank/DDBJ whole genome shotgun (WGS) entry which is preliminary data.</text>
</comment>
<evidence type="ECO:0000256" key="1">
    <source>
        <dbReference type="ARBA" id="ARBA00005614"/>
    </source>
</evidence>
<evidence type="ECO:0000256" key="2">
    <source>
        <dbReference type="ARBA" id="ARBA00012150"/>
    </source>
</evidence>
<evidence type="ECO:0000313" key="8">
    <source>
        <dbReference type="Proteomes" id="UP000306196"/>
    </source>
</evidence>
<dbReference type="GO" id="GO:0003998">
    <property type="term" value="F:acylphosphatase activity"/>
    <property type="evidence" value="ECO:0007669"/>
    <property type="project" value="UniProtKB-EC"/>
</dbReference>
<evidence type="ECO:0000256" key="3">
    <source>
        <dbReference type="ARBA" id="ARBA00047645"/>
    </source>
</evidence>